<reference evidence="1" key="1">
    <citation type="submission" date="2014-09" db="EMBL/GenBank/DDBJ databases">
        <authorList>
            <person name="Magalhaes I.L.F."/>
            <person name="Oliveira U."/>
            <person name="Santos F.R."/>
            <person name="Vidigal T.H.D.A."/>
            <person name="Brescovit A.D."/>
            <person name="Santos A.J."/>
        </authorList>
    </citation>
    <scope>NUCLEOTIDE SEQUENCE</scope>
    <source>
        <tissue evidence="1">Shoot tissue taken approximately 20 cm above the soil surface</tissue>
    </source>
</reference>
<evidence type="ECO:0000313" key="1">
    <source>
        <dbReference type="EMBL" id="JAD35582.1"/>
    </source>
</evidence>
<reference evidence="1" key="2">
    <citation type="journal article" date="2015" name="Data Brief">
        <title>Shoot transcriptome of the giant reed, Arundo donax.</title>
        <authorList>
            <person name="Barrero R.A."/>
            <person name="Guerrero F.D."/>
            <person name="Moolhuijzen P."/>
            <person name="Goolsby J.A."/>
            <person name="Tidwell J."/>
            <person name="Bellgard S.E."/>
            <person name="Bellgard M.I."/>
        </authorList>
    </citation>
    <scope>NUCLEOTIDE SEQUENCE</scope>
    <source>
        <tissue evidence="1">Shoot tissue taken approximately 20 cm above the soil surface</tissue>
    </source>
</reference>
<accession>A0A0A8ZL68</accession>
<dbReference type="EMBL" id="GBRH01262313">
    <property type="protein sequence ID" value="JAD35582.1"/>
    <property type="molecule type" value="Transcribed_RNA"/>
</dbReference>
<organism evidence="1">
    <name type="scientific">Arundo donax</name>
    <name type="common">Giant reed</name>
    <name type="synonym">Donax arundinaceus</name>
    <dbReference type="NCBI Taxonomy" id="35708"/>
    <lineage>
        <taxon>Eukaryota</taxon>
        <taxon>Viridiplantae</taxon>
        <taxon>Streptophyta</taxon>
        <taxon>Embryophyta</taxon>
        <taxon>Tracheophyta</taxon>
        <taxon>Spermatophyta</taxon>
        <taxon>Magnoliopsida</taxon>
        <taxon>Liliopsida</taxon>
        <taxon>Poales</taxon>
        <taxon>Poaceae</taxon>
        <taxon>PACMAD clade</taxon>
        <taxon>Arundinoideae</taxon>
        <taxon>Arundineae</taxon>
        <taxon>Arundo</taxon>
    </lineage>
</organism>
<proteinExistence type="predicted"/>
<protein>
    <submittedName>
        <fullName evidence="1">Uncharacterized protein</fullName>
    </submittedName>
</protein>
<sequence>MIMTISPKWQLQSKGVYVIMCFLKATILA</sequence>
<dbReference type="AlphaFoldDB" id="A0A0A8ZL68"/>
<name>A0A0A8ZL68_ARUDO</name>